<dbReference type="Proteomes" id="UP001341444">
    <property type="component" value="Unassembled WGS sequence"/>
</dbReference>
<protein>
    <submittedName>
        <fullName evidence="2">Muconolactone Delta-isomerase family protein</fullName>
    </submittedName>
</protein>
<dbReference type="InterPro" id="IPR011008">
    <property type="entry name" value="Dimeric_a/b-barrel"/>
</dbReference>
<evidence type="ECO:0000313" key="3">
    <source>
        <dbReference type="Proteomes" id="UP001341444"/>
    </source>
</evidence>
<dbReference type="InterPro" id="IPR026029">
    <property type="entry name" value="MLI_dom"/>
</dbReference>
<reference evidence="2 3" key="1">
    <citation type="submission" date="2023-03" db="EMBL/GenBank/DDBJ databases">
        <title>Bacillus Genome Sequencing.</title>
        <authorList>
            <person name="Dunlap C."/>
        </authorList>
    </citation>
    <scope>NUCLEOTIDE SEQUENCE [LARGE SCALE GENOMIC DNA]</scope>
    <source>
        <strain evidence="2 3">B-23453</strain>
    </source>
</reference>
<sequence>MRFIVHLKIEPSTTKQEITELLPAEQARVEELKEQGILETFYLSHTMMDVWGIYTGDSLDTVQAAVESLPFYKFMTAEYTELFDAKN</sequence>
<dbReference type="Pfam" id="PF02426">
    <property type="entry name" value="MIase"/>
    <property type="match status" value="1"/>
</dbReference>
<comment type="caution">
    <text evidence="2">The sequence shown here is derived from an EMBL/GenBank/DDBJ whole genome shotgun (WGS) entry which is preliminary data.</text>
</comment>
<evidence type="ECO:0000259" key="1">
    <source>
        <dbReference type="Pfam" id="PF02426"/>
    </source>
</evidence>
<gene>
    <name evidence="2" type="ORF">P4T90_10635</name>
</gene>
<dbReference type="SUPFAM" id="SSF54909">
    <property type="entry name" value="Dimeric alpha+beta barrel"/>
    <property type="match status" value="1"/>
</dbReference>
<feature type="domain" description="Muconolactone isomerase" evidence="1">
    <location>
        <begin position="1"/>
        <end position="82"/>
    </location>
</feature>
<name>A0ABU6MFT4_9BACI</name>
<proteinExistence type="predicted"/>
<evidence type="ECO:0000313" key="2">
    <source>
        <dbReference type="EMBL" id="MED1203531.1"/>
    </source>
</evidence>
<dbReference type="RefSeq" id="WP_066271135.1">
    <property type="nucleotide sequence ID" value="NZ_JARMAB010000013.1"/>
</dbReference>
<accession>A0ABU6MFT4</accession>
<dbReference type="Gene3D" id="3.30.70.1060">
    <property type="entry name" value="Dimeric alpha+beta barrel"/>
    <property type="match status" value="1"/>
</dbReference>
<dbReference type="EMBL" id="JARMAB010000013">
    <property type="protein sequence ID" value="MED1203531.1"/>
    <property type="molecule type" value="Genomic_DNA"/>
</dbReference>
<keyword evidence="3" id="KW-1185">Reference proteome</keyword>
<organism evidence="2 3">
    <name type="scientific">Heyndrickxia acidicola</name>
    <dbReference type="NCBI Taxonomy" id="209389"/>
    <lineage>
        <taxon>Bacteria</taxon>
        <taxon>Bacillati</taxon>
        <taxon>Bacillota</taxon>
        <taxon>Bacilli</taxon>
        <taxon>Bacillales</taxon>
        <taxon>Bacillaceae</taxon>
        <taxon>Heyndrickxia</taxon>
    </lineage>
</organism>